<sequence>MKKVLVSFTLGALLFGGIIYSNGSVKNIAAGGEKEPSVLSARSIIA</sequence>
<evidence type="ECO:0000313" key="2">
    <source>
        <dbReference type="Proteomes" id="UP001159179"/>
    </source>
</evidence>
<protein>
    <recommendedName>
        <fullName evidence="3">Phr family secreted Rap phosphatase inhibitor</fullName>
    </recommendedName>
</protein>
<evidence type="ECO:0008006" key="3">
    <source>
        <dbReference type="Google" id="ProtNLM"/>
    </source>
</evidence>
<dbReference type="Proteomes" id="UP001159179">
    <property type="component" value="Unassembled WGS sequence"/>
</dbReference>
<accession>A0AAW6T2E6</accession>
<gene>
    <name evidence="1" type="ORF">P5X88_20155</name>
</gene>
<dbReference type="EMBL" id="JAROYP010000013">
    <property type="protein sequence ID" value="MDH5163252.1"/>
    <property type="molecule type" value="Genomic_DNA"/>
</dbReference>
<reference evidence="1" key="1">
    <citation type="submission" date="2023-03" db="EMBL/GenBank/DDBJ databases">
        <title>Bacterial isolates from washroom surfaces on a university campus.</title>
        <authorList>
            <person name="Holman D.B."/>
            <person name="Gzyl K.E."/>
            <person name="Taheri A.E."/>
        </authorList>
    </citation>
    <scope>NUCLEOTIDE SEQUENCE</scope>
    <source>
        <strain evidence="1">RD03</strain>
    </source>
</reference>
<comment type="caution">
    <text evidence="1">The sequence shown here is derived from an EMBL/GenBank/DDBJ whole genome shotgun (WGS) entry which is preliminary data.</text>
</comment>
<name>A0AAW6T2E6_9BACI</name>
<proteinExistence type="predicted"/>
<organism evidence="1 2">
    <name type="scientific">Heyndrickxia oleronia</name>
    <dbReference type="NCBI Taxonomy" id="38875"/>
    <lineage>
        <taxon>Bacteria</taxon>
        <taxon>Bacillati</taxon>
        <taxon>Bacillota</taxon>
        <taxon>Bacilli</taxon>
        <taxon>Bacillales</taxon>
        <taxon>Bacillaceae</taxon>
        <taxon>Heyndrickxia</taxon>
    </lineage>
</organism>
<dbReference type="AlphaFoldDB" id="A0AAW6T2E6"/>
<evidence type="ECO:0000313" key="1">
    <source>
        <dbReference type="EMBL" id="MDH5163252.1"/>
    </source>
</evidence>
<dbReference type="RefSeq" id="WP_180213773.1">
    <property type="nucleotide sequence ID" value="NZ_JAHLNB010000016.1"/>
</dbReference>